<protein>
    <submittedName>
        <fullName evidence="2">Nucleotidyltransferase domain-containing protein</fullName>
    </submittedName>
</protein>
<feature type="domain" description="Polymerase nucleotidyl transferase" evidence="1">
    <location>
        <begin position="32"/>
        <end position="110"/>
    </location>
</feature>
<gene>
    <name evidence="2" type="ORF">OH818_11065</name>
</gene>
<dbReference type="Proteomes" id="UP001164020">
    <property type="component" value="Chromosome"/>
</dbReference>
<dbReference type="Gene3D" id="3.30.460.10">
    <property type="entry name" value="Beta Polymerase, domain 2"/>
    <property type="match status" value="1"/>
</dbReference>
<reference evidence="2" key="1">
    <citation type="submission" date="2022-12" db="EMBL/GenBank/DDBJ databases">
        <title>Jiella pelagia sp. nov., isolated from phosphonate enriched culture of Northwest Pacific surface seawater.</title>
        <authorList>
            <person name="Shin D.Y."/>
            <person name="Hwang C.Y."/>
        </authorList>
    </citation>
    <scope>NUCLEOTIDE SEQUENCE</scope>
    <source>
        <strain evidence="2">HL-NP1</strain>
    </source>
</reference>
<evidence type="ECO:0000259" key="1">
    <source>
        <dbReference type="Pfam" id="PF01909"/>
    </source>
</evidence>
<keyword evidence="3" id="KW-1185">Reference proteome</keyword>
<evidence type="ECO:0000313" key="3">
    <source>
        <dbReference type="Proteomes" id="UP001164020"/>
    </source>
</evidence>
<name>A0ABY7C3N9_9HYPH</name>
<dbReference type="RefSeq" id="WP_268883020.1">
    <property type="nucleotide sequence ID" value="NZ_CP114029.1"/>
</dbReference>
<organism evidence="2 3">
    <name type="scientific">Jiella pelagia</name>
    <dbReference type="NCBI Taxonomy" id="2986949"/>
    <lineage>
        <taxon>Bacteria</taxon>
        <taxon>Pseudomonadati</taxon>
        <taxon>Pseudomonadota</taxon>
        <taxon>Alphaproteobacteria</taxon>
        <taxon>Hyphomicrobiales</taxon>
        <taxon>Aurantimonadaceae</taxon>
        <taxon>Jiella</taxon>
    </lineage>
</organism>
<dbReference type="Pfam" id="PF01909">
    <property type="entry name" value="NTP_transf_2"/>
    <property type="match status" value="1"/>
</dbReference>
<dbReference type="InterPro" id="IPR043519">
    <property type="entry name" value="NT_sf"/>
</dbReference>
<accession>A0ABY7C3N9</accession>
<proteinExistence type="predicted"/>
<evidence type="ECO:0000313" key="2">
    <source>
        <dbReference type="EMBL" id="WAP70524.1"/>
    </source>
</evidence>
<dbReference type="SUPFAM" id="SSF81301">
    <property type="entry name" value="Nucleotidyltransferase"/>
    <property type="match status" value="1"/>
</dbReference>
<sequence>MPDDTYRHPTYVPAMTRNDVIARLKTLEPQIRAHGVAALYLYGSYARDEAGPDSDIDLLADFAEGRDADIMDFLAPYEALEKAFPGIEIGFSTRDRLVPVYRPSIENSAVRVF</sequence>
<dbReference type="InterPro" id="IPR002934">
    <property type="entry name" value="Polymerase_NTP_transf_dom"/>
</dbReference>
<dbReference type="CDD" id="cd05403">
    <property type="entry name" value="NT_KNTase_like"/>
    <property type="match status" value="1"/>
</dbReference>
<dbReference type="EMBL" id="CP114029">
    <property type="protein sequence ID" value="WAP70524.1"/>
    <property type="molecule type" value="Genomic_DNA"/>
</dbReference>